<proteinExistence type="predicted"/>
<dbReference type="Gene3D" id="3.30.460.10">
    <property type="entry name" value="Beta Polymerase, domain 2"/>
    <property type="match status" value="1"/>
</dbReference>
<dbReference type="PANTHER" id="PTHR34822">
    <property type="entry name" value="GRPB DOMAIN PROTEIN (AFU_ORTHOLOGUE AFUA_1G01530)"/>
    <property type="match status" value="1"/>
</dbReference>
<accession>A0ABR7EIB3</accession>
<reference evidence="1 2" key="1">
    <citation type="submission" date="2020-08" db="EMBL/GenBank/DDBJ databases">
        <title>Genome public.</title>
        <authorList>
            <person name="Liu C."/>
            <person name="Sun Q."/>
        </authorList>
    </citation>
    <scope>NUCLEOTIDE SEQUENCE [LARGE SCALE GENOMIC DNA]</scope>
    <source>
        <strain evidence="1 2">NSJ-35</strain>
    </source>
</reference>
<sequence length="190" mass="22203">MSKDLSTLPLDELWQLFPIIIREHDPVWEKWYQEESRLLTGLFPEDIVRLSHIGSTSVKGLSAKPTVDLLLEITPGCNLARLRASLEKNDYIYSPQRKKPAPHMMFMKGYTGEGFVPPVYHLHVRYPGDWDELYFRDYLRAHGDIAAQYGVLKKQLAQKYTYNRDAYTHAKTEFIQSHTKAARREFPGRY</sequence>
<keyword evidence="2" id="KW-1185">Reference proteome</keyword>
<protein>
    <submittedName>
        <fullName evidence="1">GrpB family protein</fullName>
    </submittedName>
</protein>
<dbReference type="SUPFAM" id="SSF81301">
    <property type="entry name" value="Nucleotidyltransferase"/>
    <property type="match status" value="1"/>
</dbReference>
<organism evidence="1 2">
    <name type="scientific">Christensenella tenuis</name>
    <dbReference type="NCBI Taxonomy" id="2763033"/>
    <lineage>
        <taxon>Bacteria</taxon>
        <taxon>Bacillati</taxon>
        <taxon>Bacillota</taxon>
        <taxon>Clostridia</taxon>
        <taxon>Christensenellales</taxon>
        <taxon>Christensenellaceae</taxon>
        <taxon>Christensenella</taxon>
    </lineage>
</organism>
<evidence type="ECO:0000313" key="1">
    <source>
        <dbReference type="EMBL" id="MBC5648859.1"/>
    </source>
</evidence>
<comment type="caution">
    <text evidence="1">The sequence shown here is derived from an EMBL/GenBank/DDBJ whole genome shotgun (WGS) entry which is preliminary data.</text>
</comment>
<dbReference type="Proteomes" id="UP000606889">
    <property type="component" value="Unassembled WGS sequence"/>
</dbReference>
<dbReference type="Pfam" id="PF04229">
    <property type="entry name" value="GrpB"/>
    <property type="match status" value="1"/>
</dbReference>
<dbReference type="RefSeq" id="WP_186858305.1">
    <property type="nucleotide sequence ID" value="NZ_JACOON010000005.1"/>
</dbReference>
<name>A0ABR7EIB3_9FIRM</name>
<dbReference type="PANTHER" id="PTHR34822:SF1">
    <property type="entry name" value="GRPB FAMILY PROTEIN"/>
    <property type="match status" value="1"/>
</dbReference>
<dbReference type="EMBL" id="JACOON010000005">
    <property type="protein sequence ID" value="MBC5648859.1"/>
    <property type="molecule type" value="Genomic_DNA"/>
</dbReference>
<gene>
    <name evidence="1" type="ORF">H8S18_10970</name>
</gene>
<dbReference type="InterPro" id="IPR007344">
    <property type="entry name" value="GrpB/CoaE"/>
</dbReference>
<evidence type="ECO:0000313" key="2">
    <source>
        <dbReference type="Proteomes" id="UP000606889"/>
    </source>
</evidence>
<dbReference type="InterPro" id="IPR043519">
    <property type="entry name" value="NT_sf"/>
</dbReference>